<evidence type="ECO:0000313" key="3">
    <source>
        <dbReference type="Proteomes" id="UP000246058"/>
    </source>
</evidence>
<dbReference type="GO" id="GO:0016740">
    <property type="term" value="F:transferase activity"/>
    <property type="evidence" value="ECO:0007669"/>
    <property type="project" value="UniProtKB-KW"/>
</dbReference>
<name>A0A2U8VTX0_9HYPH</name>
<evidence type="ECO:0008006" key="4">
    <source>
        <dbReference type="Google" id="ProtNLM"/>
    </source>
</evidence>
<accession>A0A2U8VTX0</accession>
<proteinExistence type="predicted"/>
<keyword evidence="3" id="KW-1185">Reference proteome</keyword>
<gene>
    <name evidence="2" type="ORF">DK427_14790</name>
</gene>
<dbReference type="EMBL" id="CP029551">
    <property type="protein sequence ID" value="AWN36840.1"/>
    <property type="molecule type" value="Genomic_DNA"/>
</dbReference>
<dbReference type="RefSeq" id="WP_109951928.1">
    <property type="nucleotide sequence ID" value="NZ_CP029551.1"/>
</dbReference>
<keyword evidence="1" id="KW-0808">Transferase</keyword>
<dbReference type="KEGG" id="meti:DK427_14790"/>
<evidence type="ECO:0000313" key="2">
    <source>
        <dbReference type="EMBL" id="AWN36840.1"/>
    </source>
</evidence>
<dbReference type="CDD" id="cd02440">
    <property type="entry name" value="AdoMet_MTases"/>
    <property type="match status" value="1"/>
</dbReference>
<dbReference type="SUPFAM" id="SSF53335">
    <property type="entry name" value="S-adenosyl-L-methionine-dependent methyltransferases"/>
    <property type="match status" value="1"/>
</dbReference>
<dbReference type="Proteomes" id="UP000246058">
    <property type="component" value="Chromosome"/>
</dbReference>
<reference evidence="2 3" key="1">
    <citation type="submission" date="2018-05" db="EMBL/GenBank/DDBJ databases">
        <title>Complete Genome Sequence of Methylobacterium sp. 17Sr1-43.</title>
        <authorList>
            <person name="Srinivasan S."/>
        </authorList>
    </citation>
    <scope>NUCLEOTIDE SEQUENCE [LARGE SCALE GENOMIC DNA]</scope>
    <source>
        <strain evidence="2 3">17Sr1-43</strain>
    </source>
</reference>
<dbReference type="PANTHER" id="PTHR43861">
    <property type="entry name" value="TRANS-ACONITATE 2-METHYLTRANSFERASE-RELATED"/>
    <property type="match status" value="1"/>
</dbReference>
<dbReference type="AlphaFoldDB" id="A0A2U8VTX0"/>
<dbReference type="PANTHER" id="PTHR43861:SF3">
    <property type="entry name" value="PUTATIVE (AFU_ORTHOLOGUE AFUA_2G14390)-RELATED"/>
    <property type="match status" value="1"/>
</dbReference>
<organism evidence="2 3">
    <name type="scientific">Methylobacterium radiodurans</name>
    <dbReference type="NCBI Taxonomy" id="2202828"/>
    <lineage>
        <taxon>Bacteria</taxon>
        <taxon>Pseudomonadati</taxon>
        <taxon>Pseudomonadota</taxon>
        <taxon>Alphaproteobacteria</taxon>
        <taxon>Hyphomicrobiales</taxon>
        <taxon>Methylobacteriaceae</taxon>
        <taxon>Methylobacterium</taxon>
    </lineage>
</organism>
<protein>
    <recommendedName>
        <fullName evidence="4">Class I SAM-dependent methyltransferase</fullName>
    </recommendedName>
</protein>
<dbReference type="InterPro" id="IPR029063">
    <property type="entry name" value="SAM-dependent_MTases_sf"/>
</dbReference>
<dbReference type="OrthoDB" id="1853779at2"/>
<dbReference type="Gene3D" id="3.40.50.150">
    <property type="entry name" value="Vaccinia Virus protein VP39"/>
    <property type="match status" value="1"/>
</dbReference>
<dbReference type="Pfam" id="PF13489">
    <property type="entry name" value="Methyltransf_23"/>
    <property type="match status" value="1"/>
</dbReference>
<evidence type="ECO:0000256" key="1">
    <source>
        <dbReference type="ARBA" id="ARBA00022679"/>
    </source>
</evidence>
<sequence length="278" mass="30763">MPSLSTRLIPPAMLDVIKRSPTLYGVGRKARFALGSRLGARPVAGIGRAHYNDFMLTSTAPDKVASYMAGAEQFVDILETAVHEAGRDWDSIGRALEIGCGYGRIVRQLSRRLPGERIAVCDMIEEGARFTAAEFGATQVPVMERAQPKPAAAYDLVYLLSVYTHLPRSVVHANLADVARALKPGGIVVFTIHGQGSAEQAERYEQFWLDKPAVLAAMAREGYYYARYPYYTADYGLTWFSRAAVEALVAEAAPDLELLSYRPTQLDGHQDVFVYRRR</sequence>